<keyword evidence="1" id="KW-1133">Transmembrane helix</keyword>
<reference evidence="3" key="2">
    <citation type="submission" date="2015-01" db="EMBL/GenBank/DDBJ databases">
        <title>Evolutionary Origins and Diversification of the Mycorrhizal Mutualists.</title>
        <authorList>
            <consortium name="DOE Joint Genome Institute"/>
            <consortium name="Mycorrhizal Genomics Consortium"/>
            <person name="Kohler A."/>
            <person name="Kuo A."/>
            <person name="Nagy L.G."/>
            <person name="Floudas D."/>
            <person name="Copeland A."/>
            <person name="Barry K.W."/>
            <person name="Cichocki N."/>
            <person name="Veneault-Fourrey C."/>
            <person name="LaButti K."/>
            <person name="Lindquist E.A."/>
            <person name="Lipzen A."/>
            <person name="Lundell T."/>
            <person name="Morin E."/>
            <person name="Murat C."/>
            <person name="Riley R."/>
            <person name="Ohm R."/>
            <person name="Sun H."/>
            <person name="Tunlid A."/>
            <person name="Henrissat B."/>
            <person name="Grigoriev I.V."/>
            <person name="Hibbett D.S."/>
            <person name="Martin F."/>
        </authorList>
    </citation>
    <scope>NUCLEOTIDE SEQUENCE [LARGE SCALE GENOMIC DNA]</scope>
    <source>
        <strain evidence="3">MUT 4182</strain>
    </source>
</reference>
<reference evidence="2 3" key="1">
    <citation type="submission" date="2014-04" db="EMBL/GenBank/DDBJ databases">
        <authorList>
            <consortium name="DOE Joint Genome Institute"/>
            <person name="Kuo A."/>
            <person name="Girlanda M."/>
            <person name="Perotto S."/>
            <person name="Kohler A."/>
            <person name="Nagy L.G."/>
            <person name="Floudas D."/>
            <person name="Copeland A."/>
            <person name="Barry K.W."/>
            <person name="Cichocki N."/>
            <person name="Veneault-Fourrey C."/>
            <person name="LaButti K."/>
            <person name="Lindquist E.A."/>
            <person name="Lipzen A."/>
            <person name="Lundell T."/>
            <person name="Morin E."/>
            <person name="Murat C."/>
            <person name="Sun H."/>
            <person name="Tunlid A."/>
            <person name="Henrissat B."/>
            <person name="Grigoriev I.V."/>
            <person name="Hibbett D.S."/>
            <person name="Martin F."/>
            <person name="Nordberg H.P."/>
            <person name="Cantor M.N."/>
            <person name="Hua S.X."/>
        </authorList>
    </citation>
    <scope>NUCLEOTIDE SEQUENCE [LARGE SCALE GENOMIC DNA]</scope>
    <source>
        <strain evidence="2 3">MUT 4182</strain>
    </source>
</reference>
<gene>
    <name evidence="2" type="ORF">M407DRAFT_30120</name>
</gene>
<evidence type="ECO:0000256" key="1">
    <source>
        <dbReference type="SAM" id="Phobius"/>
    </source>
</evidence>
<keyword evidence="1" id="KW-0472">Membrane</keyword>
<organism evidence="2 3">
    <name type="scientific">Tulasnella calospora MUT 4182</name>
    <dbReference type="NCBI Taxonomy" id="1051891"/>
    <lineage>
        <taxon>Eukaryota</taxon>
        <taxon>Fungi</taxon>
        <taxon>Dikarya</taxon>
        <taxon>Basidiomycota</taxon>
        <taxon>Agaricomycotina</taxon>
        <taxon>Agaricomycetes</taxon>
        <taxon>Cantharellales</taxon>
        <taxon>Tulasnellaceae</taxon>
        <taxon>Tulasnella</taxon>
    </lineage>
</organism>
<dbReference type="EMBL" id="KN823182">
    <property type="protein sequence ID" value="KIO20215.1"/>
    <property type="molecule type" value="Genomic_DNA"/>
</dbReference>
<feature type="transmembrane region" description="Helical" evidence="1">
    <location>
        <begin position="148"/>
        <end position="166"/>
    </location>
</feature>
<sequence>MGAISLATSAAGWFSHSFTPSQCTRLHLAPVITQLLATWGSLGLILLKTYTISRKSNGVLLTLSLIAIFCIPLQIFGTLYLRHSSVVDGHCISQVHTEWGEYDSGLLYFAANSTLSGVSFLFATGFIWSHTLRSPLTSVWKTLISHGVPFIATIAIANLLCVLASLNLPNIRNLGWTFPNAIILIMSQHLGLTNSELLYVFEEFDAPSMTRSARRKRGEYRRGQAEMAGITVPTHTAPRTSADDLEMEIRDSRTSQYVVSVGGRRHSSITEVDGRDLGVQRTSGKWFAETDADDEKEMDVESIVDVRRPNGREMQGSIAAPSTHAWTMRMHG</sequence>
<dbReference type="OrthoDB" id="3346251at2759"/>
<accession>A0A0C3PYA8</accession>
<evidence type="ECO:0000313" key="3">
    <source>
        <dbReference type="Proteomes" id="UP000054248"/>
    </source>
</evidence>
<dbReference type="Proteomes" id="UP000054248">
    <property type="component" value="Unassembled WGS sequence"/>
</dbReference>
<protein>
    <submittedName>
        <fullName evidence="2">Uncharacterized protein</fullName>
    </submittedName>
</protein>
<name>A0A0C3PYA8_9AGAM</name>
<feature type="transmembrane region" description="Helical" evidence="1">
    <location>
        <begin position="59"/>
        <end position="80"/>
    </location>
</feature>
<keyword evidence="3" id="KW-1185">Reference proteome</keyword>
<proteinExistence type="predicted"/>
<evidence type="ECO:0000313" key="2">
    <source>
        <dbReference type="EMBL" id="KIO20215.1"/>
    </source>
</evidence>
<keyword evidence="1" id="KW-0812">Transmembrane</keyword>
<feature type="transmembrane region" description="Helical" evidence="1">
    <location>
        <begin position="106"/>
        <end position="128"/>
    </location>
</feature>
<dbReference type="HOGENOM" id="CLU_837269_0_0_1"/>
<dbReference type="AlphaFoldDB" id="A0A0C3PYA8"/>
<feature type="transmembrane region" description="Helical" evidence="1">
    <location>
        <begin position="27"/>
        <end position="47"/>
    </location>
</feature>